<dbReference type="PANTHER" id="PTHR30441">
    <property type="entry name" value="DUF748 DOMAIN-CONTAINING PROTEIN"/>
    <property type="match status" value="1"/>
</dbReference>
<proteinExistence type="predicted"/>
<dbReference type="Proteomes" id="UP000297535">
    <property type="component" value="Unassembled WGS sequence"/>
</dbReference>
<gene>
    <name evidence="2" type="ORF">EU555_13570</name>
</gene>
<dbReference type="RefSeq" id="WP_135415176.1">
    <property type="nucleotide sequence ID" value="NZ_SRLB01000009.1"/>
</dbReference>
<name>A0A4Z0NSC7_9HYPH</name>
<evidence type="ECO:0000259" key="1">
    <source>
        <dbReference type="Pfam" id="PF05170"/>
    </source>
</evidence>
<dbReference type="InterPro" id="IPR007844">
    <property type="entry name" value="AsmA"/>
</dbReference>
<comment type="caution">
    <text evidence="2">The sequence shown here is derived from an EMBL/GenBank/DDBJ whole genome shotgun (WGS) entry which is preliminary data.</text>
</comment>
<evidence type="ECO:0000313" key="2">
    <source>
        <dbReference type="EMBL" id="TGD98937.1"/>
    </source>
</evidence>
<dbReference type="Pfam" id="PF05170">
    <property type="entry name" value="AsmA"/>
    <property type="match status" value="1"/>
</dbReference>
<keyword evidence="3" id="KW-1185">Reference proteome</keyword>
<reference evidence="2 3" key="1">
    <citation type="submission" date="2019-04" db="EMBL/GenBank/DDBJ databases">
        <authorList>
            <person name="Feng G."/>
            <person name="Zhu H."/>
        </authorList>
    </citation>
    <scope>NUCLEOTIDE SEQUENCE [LARGE SCALE GENOMIC DNA]</scope>
    <source>
        <strain evidence="2 3">6HR-1</strain>
    </source>
</reference>
<dbReference type="GO" id="GO:0090313">
    <property type="term" value="P:regulation of protein targeting to membrane"/>
    <property type="evidence" value="ECO:0007669"/>
    <property type="project" value="TreeGrafter"/>
</dbReference>
<organism evidence="2 3">
    <name type="scientific">Methylobacterium nonmethylotrophicum</name>
    <dbReference type="NCBI Taxonomy" id="1141884"/>
    <lineage>
        <taxon>Bacteria</taxon>
        <taxon>Pseudomonadati</taxon>
        <taxon>Pseudomonadota</taxon>
        <taxon>Alphaproteobacteria</taxon>
        <taxon>Hyphomicrobiales</taxon>
        <taxon>Methylobacteriaceae</taxon>
        <taxon>Methylobacterium</taxon>
    </lineage>
</organism>
<dbReference type="InterPro" id="IPR052894">
    <property type="entry name" value="AsmA-related"/>
</dbReference>
<feature type="domain" description="AsmA" evidence="1">
    <location>
        <begin position="287"/>
        <end position="457"/>
    </location>
</feature>
<dbReference type="GO" id="GO:0005886">
    <property type="term" value="C:plasma membrane"/>
    <property type="evidence" value="ECO:0007669"/>
    <property type="project" value="TreeGrafter"/>
</dbReference>
<protein>
    <submittedName>
        <fullName evidence="2">AsmA family protein</fullName>
    </submittedName>
</protein>
<sequence length="575" mass="58048">MRLRNLLLILATAAAAGVTALLIAGEALVARAAADRLEAATGRPWTVGGAGLSLEPLGVTLRDLATETDLGSAGRARLTIEAVRLGGTASGLLAGEVEEAELVRPALLWPAQWWRGAEAARGGSPPPARPPLPRRITVRDGSLALTEGERVVAALEALEATAEPRGDGHAVTVAGRGAGLQGTCDLTVAPALAAASPPGEAAPVAVAFTCRAPQLAGAPLTGTADAALAGPALSLSRLAGSLGPDRFGGSVVVDLAQKPFVRLDLGFDALSLAAPSGAGAVPDVAMLRLFDGRVRLRAGSLAVGQTRLGEADLDLRLTEGAVEATLAPAALQGGQVRGRLATTVPAAAGDVPRHALQLELTRARALPLLSGLAGFTLLDGTASASLDLRSMGRDLDGIRRGLSGKASLLVENGRLVGIDIPGVVQSMAAQVSSADTTSFDRLSLRFDLQDGRAATQELALAGPLVTAGGSGVVDLTAQRIAFRIEPRLTRAAARNLPRILDVSLPVLINGPWDAPQIQVDLAGLMGDGKLSRELGAVGGGLLGGRNGGGLGGLLDALMPADGGGRPGAPRGRPRP</sequence>
<dbReference type="AlphaFoldDB" id="A0A4Z0NSC7"/>
<evidence type="ECO:0000313" key="3">
    <source>
        <dbReference type="Proteomes" id="UP000297535"/>
    </source>
</evidence>
<accession>A0A4Z0NSC7</accession>
<dbReference type="OrthoDB" id="225437at2"/>
<dbReference type="PANTHER" id="PTHR30441:SF4">
    <property type="entry name" value="PROTEIN ASMA"/>
    <property type="match status" value="1"/>
</dbReference>
<dbReference type="EMBL" id="SRLB01000009">
    <property type="protein sequence ID" value="TGD98937.1"/>
    <property type="molecule type" value="Genomic_DNA"/>
</dbReference>